<evidence type="ECO:0000313" key="3">
    <source>
        <dbReference type="Proteomes" id="UP000307943"/>
    </source>
</evidence>
<dbReference type="RefSeq" id="WP_139605366.1">
    <property type="nucleotide sequence ID" value="NZ_VDCQ01000047.1"/>
</dbReference>
<dbReference type="SUPFAM" id="SSF52266">
    <property type="entry name" value="SGNH hydrolase"/>
    <property type="match status" value="1"/>
</dbReference>
<feature type="domain" description="SGNH hydrolase-type esterase" evidence="1">
    <location>
        <begin position="19"/>
        <end position="222"/>
    </location>
</feature>
<dbReference type="InterPro" id="IPR051532">
    <property type="entry name" value="Ester_Hydrolysis_Enzymes"/>
</dbReference>
<dbReference type="InterPro" id="IPR036514">
    <property type="entry name" value="SGNH_hydro_sf"/>
</dbReference>
<protein>
    <recommendedName>
        <fullName evidence="1">SGNH hydrolase-type esterase domain-containing protein</fullName>
    </recommendedName>
</protein>
<dbReference type="PANTHER" id="PTHR30383:SF5">
    <property type="entry name" value="SGNH HYDROLASE-TYPE ESTERASE DOMAIN-CONTAINING PROTEIN"/>
    <property type="match status" value="1"/>
</dbReference>
<proteinExistence type="predicted"/>
<dbReference type="Proteomes" id="UP000307943">
    <property type="component" value="Unassembled WGS sequence"/>
</dbReference>
<dbReference type="AlphaFoldDB" id="A0A5C4T365"/>
<reference evidence="2 3" key="1">
    <citation type="submission" date="2019-05" db="EMBL/GenBank/DDBJ databases">
        <title>We sequenced the genome of Paenibacillus hemerocallicola KCTC 33185 for further insight into its adaptation and study the phylogeny of Paenibacillus.</title>
        <authorList>
            <person name="Narsing Rao M.P."/>
        </authorList>
    </citation>
    <scope>NUCLEOTIDE SEQUENCE [LARGE SCALE GENOMIC DNA]</scope>
    <source>
        <strain evidence="2 3">KCTC 33185</strain>
    </source>
</reference>
<keyword evidence="3" id="KW-1185">Reference proteome</keyword>
<comment type="caution">
    <text evidence="2">The sequence shown here is derived from an EMBL/GenBank/DDBJ whole genome shotgun (WGS) entry which is preliminary data.</text>
</comment>
<evidence type="ECO:0000259" key="1">
    <source>
        <dbReference type="Pfam" id="PF13472"/>
    </source>
</evidence>
<dbReference type="OrthoDB" id="2513075at2"/>
<dbReference type="InterPro" id="IPR013830">
    <property type="entry name" value="SGNH_hydro"/>
</dbReference>
<dbReference type="GO" id="GO:0004622">
    <property type="term" value="F:phosphatidylcholine lysophospholipase activity"/>
    <property type="evidence" value="ECO:0007669"/>
    <property type="project" value="TreeGrafter"/>
</dbReference>
<evidence type="ECO:0000313" key="2">
    <source>
        <dbReference type="EMBL" id="TNJ63180.1"/>
    </source>
</evidence>
<sequence>MSSLFQADYGISDRLTVLFLGDSITDNGTYIAYMDAYFRQHLPEKELQFINLGVSSETASGLSEPGHPFPRPCVHDRLGNALRETKPDWVLIGYGMNDGIYHPFSEDRFAAYRKGVLDAIGQVKHVGAKAIVMTPPPFDADSFGPNGALRSAGATSYDYANPYADYDDVLRHYSRWILSLGDIVDGVVDIRTPLARYTEHRKKEEPGYKSGDGIHPNASGHWILARQLLQSLFGATPERTPEYVERQRASGFFTLVLERHRLLSAAWKEHVGHTSPNKAAALPLAEALAQAREIELRIRKRLSEQ</sequence>
<accession>A0A5C4T365</accession>
<organism evidence="2 3">
    <name type="scientific">Paenibacillus hemerocallicola</name>
    <dbReference type="NCBI Taxonomy" id="1172614"/>
    <lineage>
        <taxon>Bacteria</taxon>
        <taxon>Bacillati</taxon>
        <taxon>Bacillota</taxon>
        <taxon>Bacilli</taxon>
        <taxon>Bacillales</taxon>
        <taxon>Paenibacillaceae</taxon>
        <taxon>Paenibacillus</taxon>
    </lineage>
</organism>
<dbReference type="EMBL" id="VDCQ01000047">
    <property type="protein sequence ID" value="TNJ63180.1"/>
    <property type="molecule type" value="Genomic_DNA"/>
</dbReference>
<name>A0A5C4T365_9BACL</name>
<dbReference type="PANTHER" id="PTHR30383">
    <property type="entry name" value="THIOESTERASE 1/PROTEASE 1/LYSOPHOSPHOLIPASE L1"/>
    <property type="match status" value="1"/>
</dbReference>
<dbReference type="CDD" id="cd01834">
    <property type="entry name" value="SGNH_hydrolase_like_2"/>
    <property type="match status" value="1"/>
</dbReference>
<dbReference type="Pfam" id="PF13472">
    <property type="entry name" value="Lipase_GDSL_2"/>
    <property type="match status" value="1"/>
</dbReference>
<gene>
    <name evidence="2" type="ORF">FE784_26985</name>
</gene>
<dbReference type="Gene3D" id="3.40.50.1110">
    <property type="entry name" value="SGNH hydrolase"/>
    <property type="match status" value="1"/>
</dbReference>